<proteinExistence type="predicted"/>
<keyword evidence="2" id="KW-1185">Reference proteome</keyword>
<protein>
    <submittedName>
        <fullName evidence="1">Uncharacterized protein</fullName>
    </submittedName>
</protein>
<gene>
    <name evidence="1" type="ORF">F4821DRAFT_270266</name>
</gene>
<accession>A0ACC0CZP6</accession>
<organism evidence="1 2">
    <name type="scientific">Hypoxylon rubiginosum</name>
    <dbReference type="NCBI Taxonomy" id="110542"/>
    <lineage>
        <taxon>Eukaryota</taxon>
        <taxon>Fungi</taxon>
        <taxon>Dikarya</taxon>
        <taxon>Ascomycota</taxon>
        <taxon>Pezizomycotina</taxon>
        <taxon>Sordariomycetes</taxon>
        <taxon>Xylariomycetidae</taxon>
        <taxon>Xylariales</taxon>
        <taxon>Hypoxylaceae</taxon>
        <taxon>Hypoxylon</taxon>
    </lineage>
</organism>
<name>A0ACC0CZP6_9PEZI</name>
<evidence type="ECO:0000313" key="2">
    <source>
        <dbReference type="Proteomes" id="UP001497680"/>
    </source>
</evidence>
<sequence length="517" mass="56729">MKFQLLALPAAMAVARHPPARVQSNTSGIATQDFVQKINHTADSGSATFRQRYQLNTQHFEPGGPILFVQSAEAGMATLNTSVFMDYAPKLGALVAMLEHRFFGDFHGGSYPPGYNPLNISNDAFDSLTMDNVLQDGVDFVNWIKRTVLGAANSKVIYSGSSYGGFLAVAARLHHADTFYGAIASSPALNSFGPLGSNKFKFDSTKWASDVYDAVSPDASSKIKAAMLKFKRCIQDRTCDGVLPDLNICKNSTALGYERLYRAVSHTYLAVSKFNYPWVDKYPTANPLDDLISKTLAATTASQVLRIPLLAASWEVSNGSSCINAFNSNISRASSGSIESSQPAWTYISCNYYPINDVSIPSDNVLPEAYARGPVDICLNAAWQRSRDYGRENEYFLQKYAITNDFLDTTDKLLIVQNSYDRTAAIGSPILTVTDMLNHSRVILVDGTAHAEDTVSEAVEPRGLKPQMDQIRDIKLQHIKEWIGRGNQTQDSMAALISVHGSVHVFNFLLVMLLVLL</sequence>
<dbReference type="Proteomes" id="UP001497680">
    <property type="component" value="Unassembled WGS sequence"/>
</dbReference>
<comment type="caution">
    <text evidence="1">The sequence shown here is derived from an EMBL/GenBank/DDBJ whole genome shotgun (WGS) entry which is preliminary data.</text>
</comment>
<reference evidence="1 2" key="1">
    <citation type="journal article" date="2022" name="New Phytol.">
        <title>Ecological generalism drives hyperdiversity of secondary metabolite gene clusters in xylarialean endophytes.</title>
        <authorList>
            <person name="Franco M.E.E."/>
            <person name="Wisecaver J.H."/>
            <person name="Arnold A.E."/>
            <person name="Ju Y.M."/>
            <person name="Slot J.C."/>
            <person name="Ahrendt S."/>
            <person name="Moore L.P."/>
            <person name="Eastman K.E."/>
            <person name="Scott K."/>
            <person name="Konkel Z."/>
            <person name="Mondo S.J."/>
            <person name="Kuo A."/>
            <person name="Hayes R.D."/>
            <person name="Haridas S."/>
            <person name="Andreopoulos B."/>
            <person name="Riley R."/>
            <person name="LaButti K."/>
            <person name="Pangilinan J."/>
            <person name="Lipzen A."/>
            <person name="Amirebrahimi M."/>
            <person name="Yan J."/>
            <person name="Adam C."/>
            <person name="Keymanesh K."/>
            <person name="Ng V."/>
            <person name="Louie K."/>
            <person name="Northen T."/>
            <person name="Drula E."/>
            <person name="Henrissat B."/>
            <person name="Hsieh H.M."/>
            <person name="Youens-Clark K."/>
            <person name="Lutzoni F."/>
            <person name="Miadlikowska J."/>
            <person name="Eastwood D.C."/>
            <person name="Hamelin R.C."/>
            <person name="Grigoriev I.V."/>
            <person name="U'Ren J.M."/>
        </authorList>
    </citation>
    <scope>NUCLEOTIDE SEQUENCE [LARGE SCALE GENOMIC DNA]</scope>
    <source>
        <strain evidence="1 2">ER1909</strain>
    </source>
</reference>
<dbReference type="EMBL" id="MU394320">
    <property type="protein sequence ID" value="KAI6085912.1"/>
    <property type="molecule type" value="Genomic_DNA"/>
</dbReference>
<evidence type="ECO:0000313" key="1">
    <source>
        <dbReference type="EMBL" id="KAI6085912.1"/>
    </source>
</evidence>